<proteinExistence type="predicted"/>
<dbReference type="PANTHER" id="PTHR46756:SF18">
    <property type="entry name" value="GAS2-LIKE PROTEIN PICKLED EGGS"/>
    <property type="match status" value="1"/>
</dbReference>
<evidence type="ECO:0000256" key="1">
    <source>
        <dbReference type="SAM" id="MobiDB-lite"/>
    </source>
</evidence>
<feature type="region of interest" description="Disordered" evidence="1">
    <location>
        <begin position="644"/>
        <end position="675"/>
    </location>
</feature>
<feature type="region of interest" description="Disordered" evidence="1">
    <location>
        <begin position="788"/>
        <end position="815"/>
    </location>
</feature>
<dbReference type="GO" id="GO:0008093">
    <property type="term" value="F:cytoskeletal anchor activity"/>
    <property type="evidence" value="ECO:0007669"/>
    <property type="project" value="TreeGrafter"/>
</dbReference>
<dbReference type="GO" id="GO:0005884">
    <property type="term" value="C:actin filament"/>
    <property type="evidence" value="ECO:0007669"/>
    <property type="project" value="TreeGrafter"/>
</dbReference>
<sequence length="833" mass="93802">MVCQESSSTVDLPAHSSSFVESSFRELDDAFLQTQTRIWLGEVLQIRLDENFITSELLADGELLFQVSKVIWKLLLEKHMELRHIKAYKNHPFSSKRNSGIYRPYSNVDSFLKICKILGLIGIDLFTPSDVVERKNTRRVCMCIRSFSKKARSISINVPDFDIVTCMVAMPKDMVGCIRRSIELSQSINVDSSSQQLLNPATRKSSQGYSVTSSNRDYVTYSDSANDTEIMHPFPELHDDDDDDDDDDLYEYKSEISYNIPSLMGESDFVSKDLDQLDTQNQPRNEIFNDEFELLSSLESLEHHCSDNIGQEYDCNLIWVSSSSCGDQNVDVIGTKSHFDTRVERVQESRIIDYDDFEHALLRNSTSVTGTPINDRTSVMDATPFAKNKEDSEMIGEVNSIPNVHQSVSSYGLNTTPQTVEIGRCFDISDNMEVLHVAGVSCVSRVPMNLGDLFDAETNDQKIECFELYNDKNDHWDKIEEYEAQDIMKRKELAYGIASSARNSYSVNKFEEIEHSLYSPDCHSCNTNISDILEPHSNDISSTLLKNYLADEVMESQVESRCSDNANCNQSEELLSCHSYHLPEFCKWDQKGKSATASNRVKDSQSSSYVLEDVSHKESVPPSKQKGSEVMMSNILLSCVPSKEVDKYEKDPSQDDETKDSSGKDVATARDIGDGGPRILDIITNDVVAPTNSEVDVSHIGCGATDQSSKLEHNEAQQASQYDKDHIYHPEHSLVHIKEEVKPEDETEEGEIEIPKSESQKKLLLRSVLGGATAVGLLFMFLNRRKNGGEKAAQPSKTSSHKNKENIQKNSTKKVNMISTIKEVYPGEKLKLK</sequence>
<feature type="compositionally biased region" description="Basic and acidic residues" evidence="1">
    <location>
        <begin position="659"/>
        <end position="673"/>
    </location>
</feature>
<dbReference type="GO" id="GO:0051015">
    <property type="term" value="F:actin filament binding"/>
    <property type="evidence" value="ECO:0007669"/>
    <property type="project" value="TreeGrafter"/>
</dbReference>
<reference evidence="3 4" key="1">
    <citation type="submission" date="2023-01" db="EMBL/GenBank/DDBJ databases">
        <authorList>
            <person name="Kreplak J."/>
        </authorList>
    </citation>
    <scope>NUCLEOTIDE SEQUENCE [LARGE SCALE GENOMIC DNA]</scope>
</reference>
<organism evidence="3 4">
    <name type="scientific">Vicia faba</name>
    <name type="common">Broad bean</name>
    <name type="synonym">Faba vulgaris</name>
    <dbReference type="NCBI Taxonomy" id="3906"/>
    <lineage>
        <taxon>Eukaryota</taxon>
        <taxon>Viridiplantae</taxon>
        <taxon>Streptophyta</taxon>
        <taxon>Embryophyta</taxon>
        <taxon>Tracheophyta</taxon>
        <taxon>Spermatophyta</taxon>
        <taxon>Magnoliopsida</taxon>
        <taxon>eudicotyledons</taxon>
        <taxon>Gunneridae</taxon>
        <taxon>Pentapetalae</taxon>
        <taxon>rosids</taxon>
        <taxon>fabids</taxon>
        <taxon>Fabales</taxon>
        <taxon>Fabaceae</taxon>
        <taxon>Papilionoideae</taxon>
        <taxon>50 kb inversion clade</taxon>
        <taxon>NPAAA clade</taxon>
        <taxon>Hologalegina</taxon>
        <taxon>IRL clade</taxon>
        <taxon>Fabeae</taxon>
        <taxon>Vicia</taxon>
    </lineage>
</organism>
<protein>
    <recommendedName>
        <fullName evidence="2">Calponin-homology (CH) domain-containing protein</fullName>
    </recommendedName>
</protein>
<dbReference type="InterPro" id="IPR036872">
    <property type="entry name" value="CH_dom_sf"/>
</dbReference>
<feature type="compositionally biased region" description="Polar residues" evidence="1">
    <location>
        <begin position="596"/>
        <end position="609"/>
    </location>
</feature>
<feature type="region of interest" description="Disordered" evidence="1">
    <location>
        <begin position="596"/>
        <end position="628"/>
    </location>
</feature>
<evidence type="ECO:0000259" key="2">
    <source>
        <dbReference type="PROSITE" id="PS50021"/>
    </source>
</evidence>
<dbReference type="CDD" id="cd00014">
    <property type="entry name" value="CH_SF"/>
    <property type="match status" value="1"/>
</dbReference>
<feature type="compositionally biased region" description="Basic and acidic residues" evidence="1">
    <location>
        <begin position="644"/>
        <end position="653"/>
    </location>
</feature>
<keyword evidence="4" id="KW-1185">Reference proteome</keyword>
<dbReference type="InterPro" id="IPR001715">
    <property type="entry name" value="CH_dom"/>
</dbReference>
<dbReference type="GO" id="GO:0051764">
    <property type="term" value="P:actin crosslink formation"/>
    <property type="evidence" value="ECO:0007669"/>
    <property type="project" value="TreeGrafter"/>
</dbReference>
<gene>
    <name evidence="3" type="ORF">VFH_VI160880</name>
</gene>
<evidence type="ECO:0000313" key="3">
    <source>
        <dbReference type="EMBL" id="CAI8619233.1"/>
    </source>
</evidence>
<feature type="domain" description="Calponin-homology (CH)" evidence="2">
    <location>
        <begin position="30"/>
        <end position="152"/>
    </location>
</feature>
<name>A0AAV1BBY3_VICFA</name>
<dbReference type="EMBL" id="OX451741">
    <property type="protein sequence ID" value="CAI8619233.1"/>
    <property type="molecule type" value="Genomic_DNA"/>
</dbReference>
<dbReference type="PANTHER" id="PTHR46756">
    <property type="entry name" value="TRANSGELIN"/>
    <property type="match status" value="1"/>
</dbReference>
<dbReference type="SUPFAM" id="SSF47576">
    <property type="entry name" value="Calponin-homology domain, CH-domain"/>
    <property type="match status" value="1"/>
</dbReference>
<dbReference type="AlphaFoldDB" id="A0AAV1BBY3"/>
<accession>A0AAV1BBY3</accession>
<dbReference type="Proteomes" id="UP001157006">
    <property type="component" value="Chromosome 6"/>
</dbReference>
<dbReference type="Gene3D" id="1.10.418.10">
    <property type="entry name" value="Calponin-like domain"/>
    <property type="match status" value="1"/>
</dbReference>
<evidence type="ECO:0000313" key="4">
    <source>
        <dbReference type="Proteomes" id="UP001157006"/>
    </source>
</evidence>
<dbReference type="PROSITE" id="PS50021">
    <property type="entry name" value="CH"/>
    <property type="match status" value="1"/>
</dbReference>